<evidence type="ECO:0000313" key="2">
    <source>
        <dbReference type="Proteomes" id="UP000321181"/>
    </source>
</evidence>
<sequence length="301" mass="33356">MSAPGRTHRTMSVLTPSYRPDHELCVDLNRSVMRFAPDDVGHTVVVPAADRRLFGGLANARTTVRDVRDVMPRQLRAVPGLNTWVNVRAPFPPVRGWIAQQVVKLAAVADAGEDLVLIADSDLAFVRPFTAATFTADGAVPLYRRSGAVTPHLPRHMRWHAVARRLLGLPPSTDEVRADYVCWPCVWEPAVVRRMLERIERVTGTPWATAVGRELHFSEMMLYGVYVDEIESRSRPVPHTTDMRCPSYSDEIPLDDEGLAAFLSGVREEDVAVMVSARSGTSLRSRRQALSSVAAEARAPE</sequence>
<dbReference type="AlphaFoldDB" id="A0A512DA29"/>
<protein>
    <submittedName>
        <fullName evidence="1">Uncharacterized protein</fullName>
    </submittedName>
</protein>
<evidence type="ECO:0000313" key="1">
    <source>
        <dbReference type="EMBL" id="GEO33326.1"/>
    </source>
</evidence>
<reference evidence="1 2" key="1">
    <citation type="submission" date="2019-07" db="EMBL/GenBank/DDBJ databases">
        <title>Whole genome shotgun sequence of Cellulomonas aerilata NBRC 106308.</title>
        <authorList>
            <person name="Hosoyama A."/>
            <person name="Uohara A."/>
            <person name="Ohji S."/>
            <person name="Ichikawa N."/>
        </authorList>
    </citation>
    <scope>NUCLEOTIDE SEQUENCE [LARGE SCALE GENOMIC DNA]</scope>
    <source>
        <strain evidence="1 2">NBRC 106308</strain>
    </source>
</reference>
<comment type="caution">
    <text evidence="1">The sequence shown here is derived from an EMBL/GenBank/DDBJ whole genome shotgun (WGS) entry which is preliminary data.</text>
</comment>
<gene>
    <name evidence="1" type="ORF">CAE01nite_10510</name>
</gene>
<dbReference type="Pfam" id="PF20102">
    <property type="entry name" value="DUF6492"/>
    <property type="match status" value="1"/>
</dbReference>
<proteinExistence type="predicted"/>
<organism evidence="1 2">
    <name type="scientific">Cellulomonas aerilata</name>
    <dbReference type="NCBI Taxonomy" id="515326"/>
    <lineage>
        <taxon>Bacteria</taxon>
        <taxon>Bacillati</taxon>
        <taxon>Actinomycetota</taxon>
        <taxon>Actinomycetes</taxon>
        <taxon>Micrococcales</taxon>
        <taxon>Cellulomonadaceae</taxon>
        <taxon>Cellulomonas</taxon>
    </lineage>
</organism>
<dbReference type="OrthoDB" id="571298at2"/>
<dbReference type="InterPro" id="IPR045499">
    <property type="entry name" value="DUF6492"/>
</dbReference>
<dbReference type="RefSeq" id="WP_146901032.1">
    <property type="nucleotide sequence ID" value="NZ_BAAARM010000002.1"/>
</dbReference>
<name>A0A512DA29_9CELL</name>
<dbReference type="EMBL" id="BJYY01000007">
    <property type="protein sequence ID" value="GEO33326.1"/>
    <property type="molecule type" value="Genomic_DNA"/>
</dbReference>
<accession>A0A512DA29</accession>
<keyword evidence="2" id="KW-1185">Reference proteome</keyword>
<dbReference type="Proteomes" id="UP000321181">
    <property type="component" value="Unassembled WGS sequence"/>
</dbReference>